<evidence type="ECO:0000313" key="2">
    <source>
        <dbReference type="Proteomes" id="UP000663722"/>
    </source>
</evidence>
<dbReference type="RefSeq" id="WP_207679295.1">
    <property type="nucleotide sequence ID" value="NZ_CP061800.1"/>
</dbReference>
<dbReference type="InterPro" id="IPR027417">
    <property type="entry name" value="P-loop_NTPase"/>
</dbReference>
<dbReference type="AlphaFoldDB" id="A0A975BUI6"/>
<reference evidence="1" key="1">
    <citation type="journal article" date="2021" name="Microb. Physiol.">
        <title>Proteogenomic Insights into the Physiology of Marine, Sulfate-Reducing, Filamentous Desulfonema limicola and Desulfonema magnum.</title>
        <authorList>
            <person name="Schnaars V."/>
            <person name="Wohlbrand L."/>
            <person name="Scheve S."/>
            <person name="Hinrichs C."/>
            <person name="Reinhardt R."/>
            <person name="Rabus R."/>
        </authorList>
    </citation>
    <scope>NUCLEOTIDE SEQUENCE</scope>
    <source>
        <strain evidence="1">4be13</strain>
    </source>
</reference>
<dbReference type="PANTHER" id="PTHR39206:SF1">
    <property type="entry name" value="SLL8004 PROTEIN"/>
    <property type="match status" value="1"/>
</dbReference>
<dbReference type="KEGG" id="dmm:dnm_076370"/>
<dbReference type="PANTHER" id="PTHR39206">
    <property type="entry name" value="SLL8004 PROTEIN"/>
    <property type="match status" value="1"/>
</dbReference>
<proteinExistence type="predicted"/>
<gene>
    <name evidence="1" type="ORF">dnm_076370</name>
</gene>
<dbReference type="Proteomes" id="UP000663722">
    <property type="component" value="Chromosome"/>
</dbReference>
<dbReference type="SUPFAM" id="SSF52540">
    <property type="entry name" value="P-loop containing nucleoside triphosphate hydrolases"/>
    <property type="match status" value="1"/>
</dbReference>
<organism evidence="1 2">
    <name type="scientific">Desulfonema magnum</name>
    <dbReference type="NCBI Taxonomy" id="45655"/>
    <lineage>
        <taxon>Bacteria</taxon>
        <taxon>Pseudomonadati</taxon>
        <taxon>Thermodesulfobacteriota</taxon>
        <taxon>Desulfobacteria</taxon>
        <taxon>Desulfobacterales</taxon>
        <taxon>Desulfococcaceae</taxon>
        <taxon>Desulfonema</taxon>
    </lineage>
</organism>
<accession>A0A975BUI6</accession>
<sequence length="188" mass="21628">MSKNSVIIAGPNGSGKSTFAQEYLKVYNCEYLGADDIAVELAPDRLLEVRFQAGRIFFQRLSALIRQGKNLLIESTISGRGFQGIMRRLKKAGYSITILFLFLETSDVCIARVKGRIRKGGHDVPEADIVRRFTRSKNNFWNIFKNQADHWYLFYNTEYFQQVAFGEGDNYTVNEEELFDLFIQDIRG</sequence>
<dbReference type="Gene3D" id="3.40.50.300">
    <property type="entry name" value="P-loop containing nucleotide triphosphate hydrolases"/>
    <property type="match status" value="1"/>
</dbReference>
<protein>
    <submittedName>
        <fullName evidence="1">AAA ATPase domain-containing protein</fullName>
    </submittedName>
</protein>
<keyword evidence="2" id="KW-1185">Reference proteome</keyword>
<name>A0A975BUI6_9BACT</name>
<dbReference type="Pfam" id="PF13671">
    <property type="entry name" value="AAA_33"/>
    <property type="match status" value="1"/>
</dbReference>
<evidence type="ECO:0000313" key="1">
    <source>
        <dbReference type="EMBL" id="QTA91567.1"/>
    </source>
</evidence>
<dbReference type="EMBL" id="CP061800">
    <property type="protein sequence ID" value="QTA91567.1"/>
    <property type="molecule type" value="Genomic_DNA"/>
</dbReference>